<feature type="transmembrane region" description="Helical" evidence="1">
    <location>
        <begin position="27"/>
        <end position="45"/>
    </location>
</feature>
<keyword evidence="1" id="KW-1133">Transmembrane helix</keyword>
<keyword evidence="1" id="KW-0812">Transmembrane</keyword>
<proteinExistence type="predicted"/>
<evidence type="ECO:0000256" key="1">
    <source>
        <dbReference type="SAM" id="Phobius"/>
    </source>
</evidence>
<dbReference type="AlphaFoldDB" id="A0A6C0K4D8"/>
<protein>
    <submittedName>
        <fullName evidence="2">Uncharacterized protein</fullName>
    </submittedName>
</protein>
<dbReference type="EMBL" id="MN740794">
    <property type="protein sequence ID" value="QHU12011.1"/>
    <property type="molecule type" value="Genomic_DNA"/>
</dbReference>
<evidence type="ECO:0000313" key="2">
    <source>
        <dbReference type="EMBL" id="QHU12011.1"/>
    </source>
</evidence>
<sequence length="58" mass="6391">MNYPLLADAIWVTGHVISALAVVVNHYHFYLGVTFGVTSQLLIIISRPIGRMKSDGFS</sequence>
<organism evidence="2">
    <name type="scientific">viral metagenome</name>
    <dbReference type="NCBI Taxonomy" id="1070528"/>
    <lineage>
        <taxon>unclassified sequences</taxon>
        <taxon>metagenomes</taxon>
        <taxon>organismal metagenomes</taxon>
    </lineage>
</organism>
<accession>A0A6C0K4D8</accession>
<reference evidence="2" key="1">
    <citation type="journal article" date="2020" name="Nature">
        <title>Giant virus diversity and host interactions through global metagenomics.</title>
        <authorList>
            <person name="Schulz F."/>
            <person name="Roux S."/>
            <person name="Paez-Espino D."/>
            <person name="Jungbluth S."/>
            <person name="Walsh D.A."/>
            <person name="Denef V.J."/>
            <person name="McMahon K.D."/>
            <person name="Konstantinidis K.T."/>
            <person name="Eloe-Fadrosh E.A."/>
            <person name="Kyrpides N.C."/>
            <person name="Woyke T."/>
        </authorList>
    </citation>
    <scope>NUCLEOTIDE SEQUENCE</scope>
    <source>
        <strain evidence="2">GVMAG-S-1101169-75</strain>
    </source>
</reference>
<keyword evidence="1" id="KW-0472">Membrane</keyword>
<name>A0A6C0K4D8_9ZZZZ</name>